<proteinExistence type="predicted"/>
<protein>
    <submittedName>
        <fullName evidence="1">Uncharacterized protein</fullName>
    </submittedName>
</protein>
<organism evidence="1 2">
    <name type="scientific">Pseudomonas kilonensis</name>
    <dbReference type="NCBI Taxonomy" id="132476"/>
    <lineage>
        <taxon>Bacteria</taxon>
        <taxon>Pseudomonadati</taxon>
        <taxon>Pseudomonadota</taxon>
        <taxon>Gammaproteobacteria</taxon>
        <taxon>Pseudomonadales</taxon>
        <taxon>Pseudomonadaceae</taxon>
        <taxon>Pseudomonas</taxon>
    </lineage>
</organism>
<accession>A0ABY0Z5P5</accession>
<gene>
    <name evidence="1" type="ORF">SAMN04490188_3415</name>
</gene>
<reference evidence="1 2" key="1">
    <citation type="submission" date="2016-10" db="EMBL/GenBank/DDBJ databases">
        <authorList>
            <person name="Varghese N."/>
            <person name="Submissions S."/>
        </authorList>
    </citation>
    <scope>NUCLEOTIDE SEQUENCE [LARGE SCALE GENOMIC DNA]</scope>
    <source>
        <strain evidence="1 2">BS3780</strain>
    </source>
</reference>
<keyword evidence="2" id="KW-1185">Reference proteome</keyword>
<dbReference type="EMBL" id="FNTT01000002">
    <property type="protein sequence ID" value="SEE32925.1"/>
    <property type="molecule type" value="Genomic_DNA"/>
</dbReference>
<sequence>MGTVRKTITVANQPIQRHKAELKTIRSALEDGESSGPPHPFNPDAFKQRILLVRGVNPHRKNYSAPGKCPNGNAPGVFTV</sequence>
<evidence type="ECO:0000313" key="2">
    <source>
        <dbReference type="Proteomes" id="UP000183915"/>
    </source>
</evidence>
<evidence type="ECO:0000313" key="1">
    <source>
        <dbReference type="EMBL" id="SEE32925.1"/>
    </source>
</evidence>
<dbReference type="Proteomes" id="UP000183915">
    <property type="component" value="Unassembled WGS sequence"/>
</dbReference>
<name>A0ABY0Z5P5_9PSED</name>
<comment type="caution">
    <text evidence="1">The sequence shown here is derived from an EMBL/GenBank/DDBJ whole genome shotgun (WGS) entry which is preliminary data.</text>
</comment>